<evidence type="ECO:0000313" key="2">
    <source>
        <dbReference type="EMBL" id="ORY91029.1"/>
    </source>
</evidence>
<dbReference type="STRING" id="13706.A0A1X2H107"/>
<evidence type="ECO:0000256" key="1">
    <source>
        <dbReference type="SAM" id="MobiDB-lite"/>
    </source>
</evidence>
<keyword evidence="3" id="KW-1185">Reference proteome</keyword>
<name>A0A1X2H107_SYNRA</name>
<accession>A0A1X2H107</accession>
<protein>
    <submittedName>
        <fullName evidence="2">Uncharacterized protein</fullName>
    </submittedName>
</protein>
<sequence length="208" mass="23564">MTSSLLLPCSTCRPHLYLPLPFRPYHCPQNSPTAASSVSQQQPTRSGKRPILRPACFPSSSSSAASTNCGPTTTSSCASSASYMSSSFDAANMLIRRIRNTHRVDHDTRQNFMRHYFALRQHSSELRQIRKLESDIVERRFKLQNTIRGTESDLCVLIDTLETRRSVSEKTNTRTRNEILGEVFYNDGMCPTNPPNRGAYLKHLRNRP</sequence>
<proteinExistence type="predicted"/>
<dbReference type="Proteomes" id="UP000242180">
    <property type="component" value="Unassembled WGS sequence"/>
</dbReference>
<organism evidence="2 3">
    <name type="scientific">Syncephalastrum racemosum</name>
    <name type="common">Filamentous fungus</name>
    <dbReference type="NCBI Taxonomy" id="13706"/>
    <lineage>
        <taxon>Eukaryota</taxon>
        <taxon>Fungi</taxon>
        <taxon>Fungi incertae sedis</taxon>
        <taxon>Mucoromycota</taxon>
        <taxon>Mucoromycotina</taxon>
        <taxon>Mucoromycetes</taxon>
        <taxon>Mucorales</taxon>
        <taxon>Syncephalastraceae</taxon>
        <taxon>Syncephalastrum</taxon>
    </lineage>
</organism>
<reference evidence="2 3" key="1">
    <citation type="submission" date="2016-07" db="EMBL/GenBank/DDBJ databases">
        <title>Pervasive Adenine N6-methylation of Active Genes in Fungi.</title>
        <authorList>
            <consortium name="DOE Joint Genome Institute"/>
            <person name="Mondo S.J."/>
            <person name="Dannebaum R.O."/>
            <person name="Kuo R.C."/>
            <person name="Labutti K."/>
            <person name="Haridas S."/>
            <person name="Kuo A."/>
            <person name="Salamov A."/>
            <person name="Ahrendt S.R."/>
            <person name="Lipzen A."/>
            <person name="Sullivan W."/>
            <person name="Andreopoulos W.B."/>
            <person name="Clum A."/>
            <person name="Lindquist E."/>
            <person name="Daum C."/>
            <person name="Ramamoorthy G.K."/>
            <person name="Gryganskyi A."/>
            <person name="Culley D."/>
            <person name="Magnuson J.K."/>
            <person name="James T.Y."/>
            <person name="O'Malley M.A."/>
            <person name="Stajich J.E."/>
            <person name="Spatafora J.W."/>
            <person name="Visel A."/>
            <person name="Grigoriev I.V."/>
        </authorList>
    </citation>
    <scope>NUCLEOTIDE SEQUENCE [LARGE SCALE GENOMIC DNA]</scope>
    <source>
        <strain evidence="2 3">NRRL 2496</strain>
    </source>
</reference>
<gene>
    <name evidence="2" type="ORF">BCR43DRAFT_508517</name>
</gene>
<comment type="caution">
    <text evidence="2">The sequence shown here is derived from an EMBL/GenBank/DDBJ whole genome shotgun (WGS) entry which is preliminary data.</text>
</comment>
<dbReference type="InParanoid" id="A0A1X2H107"/>
<feature type="compositionally biased region" description="Polar residues" evidence="1">
    <location>
        <begin position="31"/>
        <end position="45"/>
    </location>
</feature>
<evidence type="ECO:0000313" key="3">
    <source>
        <dbReference type="Proteomes" id="UP000242180"/>
    </source>
</evidence>
<feature type="region of interest" description="Disordered" evidence="1">
    <location>
        <begin position="31"/>
        <end position="69"/>
    </location>
</feature>
<dbReference type="EMBL" id="MCGN01000011">
    <property type="protein sequence ID" value="ORY91029.1"/>
    <property type="molecule type" value="Genomic_DNA"/>
</dbReference>
<dbReference type="AlphaFoldDB" id="A0A1X2H107"/>